<evidence type="ECO:0000313" key="8">
    <source>
        <dbReference type="EMBL" id="EDM74131.1"/>
    </source>
</evidence>
<comment type="similarity">
    <text evidence="1">Belongs to the sigma-70 factor family. ECF subfamily.</text>
</comment>
<dbReference type="GO" id="GO:0006352">
    <property type="term" value="P:DNA-templated transcription initiation"/>
    <property type="evidence" value="ECO:0007669"/>
    <property type="project" value="InterPro"/>
</dbReference>
<proteinExistence type="inferred from homology"/>
<dbReference type="PANTHER" id="PTHR43133:SF8">
    <property type="entry name" value="RNA POLYMERASE SIGMA FACTOR HI_1459-RELATED"/>
    <property type="match status" value="1"/>
</dbReference>
<evidence type="ECO:0000259" key="6">
    <source>
        <dbReference type="Pfam" id="PF04542"/>
    </source>
</evidence>
<dbReference type="AlphaFoldDB" id="A6GJ17"/>
<dbReference type="Pfam" id="PF08281">
    <property type="entry name" value="Sigma70_r4_2"/>
    <property type="match status" value="1"/>
</dbReference>
<keyword evidence="4" id="KW-0238">DNA-binding</keyword>
<evidence type="ECO:0000256" key="4">
    <source>
        <dbReference type="ARBA" id="ARBA00023125"/>
    </source>
</evidence>
<feature type="domain" description="RNA polymerase sigma-70 region 2" evidence="6">
    <location>
        <begin position="32"/>
        <end position="98"/>
    </location>
</feature>
<evidence type="ECO:0000256" key="1">
    <source>
        <dbReference type="ARBA" id="ARBA00010641"/>
    </source>
</evidence>
<dbReference type="RefSeq" id="WP_006976703.1">
    <property type="nucleotide sequence ID" value="NZ_ABCS01000147.1"/>
</dbReference>
<accession>A6GJ17</accession>
<gene>
    <name evidence="8" type="ORF">PPSIR1_32744</name>
</gene>
<name>A6GJ17_9BACT</name>
<dbReference type="SUPFAM" id="SSF88946">
    <property type="entry name" value="Sigma2 domain of RNA polymerase sigma factors"/>
    <property type="match status" value="1"/>
</dbReference>
<sequence>MSSSTRDALRDTPDEALLDAWREGDREAGSVLIERHFDALYRFFRTKVPNHAEDLVQETLTACVHGLEAFRGQASFRTYLFAIARKRALMYWRSRSRRGDAIDFDTISVEDLGDNALSLVNQAQEERLLLRALRRLPVELQILLELFYWEGLSGAALAEVYDIPEGTIRGRLRKARALLDQRVEELAKDPRMVRSTLDNFERWVASMRGHLGPSDSSSSPA</sequence>
<dbReference type="GO" id="GO:0016987">
    <property type="term" value="F:sigma factor activity"/>
    <property type="evidence" value="ECO:0007669"/>
    <property type="project" value="UniProtKB-KW"/>
</dbReference>
<keyword evidence="3" id="KW-0731">Sigma factor</keyword>
<dbReference type="SUPFAM" id="SSF88659">
    <property type="entry name" value="Sigma3 and sigma4 domains of RNA polymerase sigma factors"/>
    <property type="match status" value="1"/>
</dbReference>
<keyword evidence="9" id="KW-1185">Reference proteome</keyword>
<organism evidence="8 9">
    <name type="scientific">Plesiocystis pacifica SIR-1</name>
    <dbReference type="NCBI Taxonomy" id="391625"/>
    <lineage>
        <taxon>Bacteria</taxon>
        <taxon>Pseudomonadati</taxon>
        <taxon>Myxococcota</taxon>
        <taxon>Polyangia</taxon>
        <taxon>Nannocystales</taxon>
        <taxon>Nannocystaceae</taxon>
        <taxon>Plesiocystis</taxon>
    </lineage>
</organism>
<dbReference type="InterPro" id="IPR007627">
    <property type="entry name" value="RNA_pol_sigma70_r2"/>
</dbReference>
<dbReference type="InterPro" id="IPR039425">
    <property type="entry name" value="RNA_pol_sigma-70-like"/>
</dbReference>
<keyword evidence="5" id="KW-0804">Transcription</keyword>
<dbReference type="InterPro" id="IPR036388">
    <property type="entry name" value="WH-like_DNA-bd_sf"/>
</dbReference>
<dbReference type="InterPro" id="IPR013324">
    <property type="entry name" value="RNA_pol_sigma_r3/r4-like"/>
</dbReference>
<dbReference type="STRING" id="391625.PPSIR1_32744"/>
<dbReference type="PANTHER" id="PTHR43133">
    <property type="entry name" value="RNA POLYMERASE ECF-TYPE SIGMA FACTO"/>
    <property type="match status" value="1"/>
</dbReference>
<dbReference type="Gene3D" id="1.10.10.10">
    <property type="entry name" value="Winged helix-like DNA-binding domain superfamily/Winged helix DNA-binding domain"/>
    <property type="match status" value="1"/>
</dbReference>
<evidence type="ECO:0000259" key="7">
    <source>
        <dbReference type="Pfam" id="PF08281"/>
    </source>
</evidence>
<reference evidence="8 9" key="1">
    <citation type="submission" date="2007-06" db="EMBL/GenBank/DDBJ databases">
        <authorList>
            <person name="Shimkets L."/>
            <person name="Ferriera S."/>
            <person name="Johnson J."/>
            <person name="Kravitz S."/>
            <person name="Beeson K."/>
            <person name="Sutton G."/>
            <person name="Rogers Y.-H."/>
            <person name="Friedman R."/>
            <person name="Frazier M."/>
            <person name="Venter J.C."/>
        </authorList>
    </citation>
    <scope>NUCLEOTIDE SEQUENCE [LARGE SCALE GENOMIC DNA]</scope>
    <source>
        <strain evidence="8 9">SIR-1</strain>
    </source>
</reference>
<dbReference type="eggNOG" id="COG1595">
    <property type="taxonomic scope" value="Bacteria"/>
</dbReference>
<dbReference type="Pfam" id="PF04542">
    <property type="entry name" value="Sigma70_r2"/>
    <property type="match status" value="1"/>
</dbReference>
<keyword evidence="2" id="KW-0805">Transcription regulation</keyword>
<feature type="domain" description="RNA polymerase sigma factor 70 region 4 type 2" evidence="7">
    <location>
        <begin position="127"/>
        <end position="179"/>
    </location>
</feature>
<evidence type="ECO:0000313" key="9">
    <source>
        <dbReference type="Proteomes" id="UP000005801"/>
    </source>
</evidence>
<dbReference type="OrthoDB" id="9780326at2"/>
<evidence type="ECO:0000256" key="2">
    <source>
        <dbReference type="ARBA" id="ARBA00023015"/>
    </source>
</evidence>
<comment type="caution">
    <text evidence="8">The sequence shown here is derived from an EMBL/GenBank/DDBJ whole genome shotgun (WGS) entry which is preliminary data.</text>
</comment>
<dbReference type="EMBL" id="ABCS01000147">
    <property type="protein sequence ID" value="EDM74131.1"/>
    <property type="molecule type" value="Genomic_DNA"/>
</dbReference>
<protein>
    <submittedName>
        <fullName evidence="8">RNA polymerase sigma-70 factor</fullName>
    </submittedName>
</protein>
<dbReference type="NCBIfam" id="TIGR02937">
    <property type="entry name" value="sigma70-ECF"/>
    <property type="match status" value="1"/>
</dbReference>
<dbReference type="InterPro" id="IPR014284">
    <property type="entry name" value="RNA_pol_sigma-70_dom"/>
</dbReference>
<dbReference type="InterPro" id="IPR013249">
    <property type="entry name" value="RNA_pol_sigma70_r4_t2"/>
</dbReference>
<evidence type="ECO:0000256" key="5">
    <source>
        <dbReference type="ARBA" id="ARBA00023163"/>
    </source>
</evidence>
<evidence type="ECO:0000256" key="3">
    <source>
        <dbReference type="ARBA" id="ARBA00023082"/>
    </source>
</evidence>
<dbReference type="Gene3D" id="1.10.1740.10">
    <property type="match status" value="1"/>
</dbReference>
<dbReference type="Proteomes" id="UP000005801">
    <property type="component" value="Unassembled WGS sequence"/>
</dbReference>
<dbReference type="InterPro" id="IPR013325">
    <property type="entry name" value="RNA_pol_sigma_r2"/>
</dbReference>
<dbReference type="GO" id="GO:0003677">
    <property type="term" value="F:DNA binding"/>
    <property type="evidence" value="ECO:0007669"/>
    <property type="project" value="UniProtKB-KW"/>
</dbReference>